<dbReference type="InterPro" id="IPR051708">
    <property type="entry name" value="Plant_Aspart_Prot_A1"/>
</dbReference>
<accession>A9NXW9</accession>
<reference evidence="15" key="1">
    <citation type="journal article" date="2008" name="BMC Genomics">
        <title>A conifer genomics resource of 200,000 spruce (Picea spp.) ESTs and 6,464 high-quality, sequence-finished full-length cDNAs for Sitka spruce (Picea sitchensis).</title>
        <authorList>
            <person name="Ralph S.G."/>
            <person name="Chun H.J."/>
            <person name="Kolosova N."/>
            <person name="Cooper D."/>
            <person name="Oddy C."/>
            <person name="Ritland C.E."/>
            <person name="Kirkpatrick R."/>
            <person name="Moore R."/>
            <person name="Barber S."/>
            <person name="Holt R.A."/>
            <person name="Jones S.J."/>
            <person name="Marra M.A."/>
            <person name="Douglas C.J."/>
            <person name="Ritland K."/>
            <person name="Bohlmann J."/>
        </authorList>
    </citation>
    <scope>NUCLEOTIDE SEQUENCE</scope>
    <source>
        <tissue evidence="15">Bark</tissue>
    </source>
</reference>
<comment type="function">
    <text evidence="8">Extracellular proteinase found in the pitcher fluid of carnivorous plants. Digest prey for nitrogen uptake.</text>
</comment>
<name>A9NXW9_PICSI</name>
<comment type="similarity">
    <text evidence="1 11">Belongs to the peptidase A1 family.</text>
</comment>
<dbReference type="FunFam" id="2.40.70.10:FF:000033">
    <property type="entry name" value="Aspartyl protease family protein"/>
    <property type="match status" value="1"/>
</dbReference>
<evidence type="ECO:0000313" key="15">
    <source>
        <dbReference type="EMBL" id="ABK25480.1"/>
    </source>
</evidence>
<feature type="active site" evidence="10">
    <location>
        <position position="339"/>
    </location>
</feature>
<dbReference type="PRINTS" id="PR00792">
    <property type="entry name" value="PEPSIN"/>
</dbReference>
<protein>
    <recommendedName>
        <fullName evidence="9">nepenthesin</fullName>
        <ecNumber evidence="9">3.4.23.12</ecNumber>
    </recommendedName>
</protein>
<evidence type="ECO:0000256" key="11">
    <source>
        <dbReference type="RuleBase" id="RU000454"/>
    </source>
</evidence>
<evidence type="ECO:0000256" key="2">
    <source>
        <dbReference type="ARBA" id="ARBA00022670"/>
    </source>
</evidence>
<evidence type="ECO:0000256" key="12">
    <source>
        <dbReference type="SAM" id="Coils"/>
    </source>
</evidence>
<evidence type="ECO:0000256" key="3">
    <source>
        <dbReference type="ARBA" id="ARBA00022729"/>
    </source>
</evidence>
<keyword evidence="6" id="KW-0325">Glycoprotein</keyword>
<dbReference type="PANTHER" id="PTHR47967:SF23">
    <property type="entry name" value="OS04G0448300 PROTEIN"/>
    <property type="match status" value="1"/>
</dbReference>
<dbReference type="FunFam" id="2.40.70.10:FF:000016">
    <property type="entry name" value="Probable aspartic protease At2g35615"/>
    <property type="match status" value="1"/>
</dbReference>
<evidence type="ECO:0000256" key="13">
    <source>
        <dbReference type="SAM" id="SignalP"/>
    </source>
</evidence>
<evidence type="ECO:0000256" key="10">
    <source>
        <dbReference type="PIRSR" id="PIRSR601461-1"/>
    </source>
</evidence>
<keyword evidence="12" id="KW-0175">Coiled coil</keyword>
<dbReference type="GO" id="GO:0004190">
    <property type="term" value="F:aspartic-type endopeptidase activity"/>
    <property type="evidence" value="ECO:0007669"/>
    <property type="project" value="UniProtKB-KW"/>
</dbReference>
<comment type="catalytic activity">
    <reaction evidence="7">
        <text>Similar to pepsin, but also cleaves on either side of Asp and at Lys-|-Arg.</text>
        <dbReference type="EC" id="3.4.23.12"/>
    </reaction>
</comment>
<keyword evidence="3 13" id="KW-0732">Signal</keyword>
<evidence type="ECO:0000256" key="7">
    <source>
        <dbReference type="ARBA" id="ARBA00051299"/>
    </source>
</evidence>
<dbReference type="SUPFAM" id="SSF50630">
    <property type="entry name" value="Acid proteases"/>
    <property type="match status" value="1"/>
</dbReference>
<dbReference type="PROSITE" id="PS51767">
    <property type="entry name" value="PEPTIDASE_A1"/>
    <property type="match status" value="1"/>
</dbReference>
<dbReference type="MEROPS" id="A01.040"/>
<dbReference type="InterPro" id="IPR033121">
    <property type="entry name" value="PEPTIDASE_A1"/>
</dbReference>
<sequence length="460" mass="49570">MAGQSARSFGACKWLLITMTLLLSVFSLIQCRHVSNFPVHEVVGVRLQEEPLIGLRIDLVRTDSPLSPFSPGNISSTERFKRAIKRSQDRLEKLQMSVDEVKAVEAPVYAGNGEFLMKMAIGTPSLSFSAILDTGSDLTWTQCKPCTDCYPQPTPIYDPSQSSTYSKVPCSSSMCQALPMYSCSGANCEYLYSYGDQSSTQGILSYESFTLTSQSLPHIAFGCGQENEGGGFSQGGGLVGFGRGPLSLISQLGQSLGNKFSYCLVSITDSPSKTSPLFIGKTASLNAKTVSSTPLVQSRSRPTFYYLSLEGISVGGQLLDIADGTFDLQLDGTGGVIIDSGTTVTYLEQSGYDVVKKAVISSINLPQVDGSNIGLDLCFEPQSGSSTSHFPTITFHFEGADFNLPKENYIYTDSSGIACLAMLPSNGMSIFGNIQQQNYQILYDNERNVLSFAPTVCDTL</sequence>
<dbReference type="InterPro" id="IPR032799">
    <property type="entry name" value="TAXi_C"/>
</dbReference>
<organism evidence="15">
    <name type="scientific">Picea sitchensis</name>
    <name type="common">Sitka spruce</name>
    <name type="synonym">Pinus sitchensis</name>
    <dbReference type="NCBI Taxonomy" id="3332"/>
    <lineage>
        <taxon>Eukaryota</taxon>
        <taxon>Viridiplantae</taxon>
        <taxon>Streptophyta</taxon>
        <taxon>Embryophyta</taxon>
        <taxon>Tracheophyta</taxon>
        <taxon>Spermatophyta</taxon>
        <taxon>Pinopsida</taxon>
        <taxon>Pinidae</taxon>
        <taxon>Conifers I</taxon>
        <taxon>Pinales</taxon>
        <taxon>Pinaceae</taxon>
        <taxon>Picea</taxon>
    </lineage>
</organism>
<dbReference type="InterPro" id="IPR032861">
    <property type="entry name" value="TAXi_N"/>
</dbReference>
<feature type="signal peptide" evidence="13">
    <location>
        <begin position="1"/>
        <end position="31"/>
    </location>
</feature>
<dbReference type="PANTHER" id="PTHR47967">
    <property type="entry name" value="OS07G0603500 PROTEIN-RELATED"/>
    <property type="match status" value="1"/>
</dbReference>
<dbReference type="InterPro" id="IPR001461">
    <property type="entry name" value="Aspartic_peptidase_A1"/>
</dbReference>
<feature type="chain" id="PRO_5002739198" description="nepenthesin" evidence="13">
    <location>
        <begin position="32"/>
        <end position="460"/>
    </location>
</feature>
<dbReference type="EC" id="3.4.23.12" evidence="9"/>
<dbReference type="GO" id="GO:0005576">
    <property type="term" value="C:extracellular region"/>
    <property type="evidence" value="ECO:0007669"/>
    <property type="project" value="TreeGrafter"/>
</dbReference>
<dbReference type="CDD" id="cd05476">
    <property type="entry name" value="pepsin_A_like_plant"/>
    <property type="match status" value="1"/>
</dbReference>
<evidence type="ECO:0000259" key="14">
    <source>
        <dbReference type="PROSITE" id="PS51767"/>
    </source>
</evidence>
<dbReference type="InterPro" id="IPR034161">
    <property type="entry name" value="Pepsin-like_plant"/>
</dbReference>
<dbReference type="PROSITE" id="PS00141">
    <property type="entry name" value="ASP_PROTEASE"/>
    <property type="match status" value="2"/>
</dbReference>
<evidence type="ECO:0000256" key="8">
    <source>
        <dbReference type="ARBA" id="ARBA00053221"/>
    </source>
</evidence>
<evidence type="ECO:0000256" key="1">
    <source>
        <dbReference type="ARBA" id="ARBA00007447"/>
    </source>
</evidence>
<dbReference type="InterPro" id="IPR021109">
    <property type="entry name" value="Peptidase_aspartic_dom_sf"/>
</dbReference>
<feature type="active site" evidence="10">
    <location>
        <position position="133"/>
    </location>
</feature>
<evidence type="ECO:0000256" key="6">
    <source>
        <dbReference type="ARBA" id="ARBA00023180"/>
    </source>
</evidence>
<dbReference type="Pfam" id="PF14543">
    <property type="entry name" value="TAXi_N"/>
    <property type="match status" value="1"/>
</dbReference>
<dbReference type="GO" id="GO:0006508">
    <property type="term" value="P:proteolysis"/>
    <property type="evidence" value="ECO:0007669"/>
    <property type="project" value="UniProtKB-KW"/>
</dbReference>
<evidence type="ECO:0000256" key="5">
    <source>
        <dbReference type="ARBA" id="ARBA00022801"/>
    </source>
</evidence>
<dbReference type="Pfam" id="PF14541">
    <property type="entry name" value="TAXi_C"/>
    <property type="match status" value="1"/>
</dbReference>
<keyword evidence="4 11" id="KW-0064">Aspartyl protease</keyword>
<feature type="domain" description="Peptidase A1" evidence="14">
    <location>
        <begin position="115"/>
        <end position="453"/>
    </location>
</feature>
<dbReference type="Gene3D" id="2.40.70.10">
    <property type="entry name" value="Acid Proteases"/>
    <property type="match status" value="2"/>
</dbReference>
<evidence type="ECO:0000256" key="9">
    <source>
        <dbReference type="ARBA" id="ARBA00067063"/>
    </source>
</evidence>
<proteinExistence type="evidence at transcript level"/>
<evidence type="ECO:0000256" key="4">
    <source>
        <dbReference type="ARBA" id="ARBA00022750"/>
    </source>
</evidence>
<dbReference type="InterPro" id="IPR001969">
    <property type="entry name" value="Aspartic_peptidase_AS"/>
</dbReference>
<feature type="coiled-coil region" evidence="12">
    <location>
        <begin position="77"/>
        <end position="104"/>
    </location>
</feature>
<dbReference type="AlphaFoldDB" id="A9NXW9"/>
<dbReference type="EMBL" id="EF086196">
    <property type="protein sequence ID" value="ABK25480.1"/>
    <property type="molecule type" value="mRNA"/>
</dbReference>
<keyword evidence="5 11" id="KW-0378">Hydrolase</keyword>
<keyword evidence="2 11" id="KW-0645">Protease</keyword>